<dbReference type="GO" id="GO:0000795">
    <property type="term" value="C:synaptonemal complex"/>
    <property type="evidence" value="ECO:0007669"/>
    <property type="project" value="TreeGrafter"/>
</dbReference>
<feature type="coiled-coil region" evidence="2">
    <location>
        <begin position="165"/>
        <end position="192"/>
    </location>
</feature>
<accession>A0A6J1WLF6</accession>
<dbReference type="InParanoid" id="A0A6J1WLF6"/>
<proteinExistence type="inferred from homology"/>
<dbReference type="PANTHER" id="PTHR19368:SF15">
    <property type="entry name" value="XLR_SYCP3_FAM9 DOMAIN-CONTAINING PROTEIN"/>
    <property type="match status" value="1"/>
</dbReference>
<dbReference type="Proteomes" id="UP001652740">
    <property type="component" value="Unplaced"/>
</dbReference>
<evidence type="ECO:0000256" key="2">
    <source>
        <dbReference type="SAM" id="Coils"/>
    </source>
</evidence>
<reference evidence="6" key="1">
    <citation type="submission" date="2025-08" db="UniProtKB">
        <authorList>
            <consortium name="RefSeq"/>
        </authorList>
    </citation>
    <scope>IDENTIFICATION</scope>
    <source>
        <tissue evidence="6">Whole larvae</tissue>
    </source>
</reference>
<feature type="domain" description="XLR/SYCP3/FAM9" evidence="4">
    <location>
        <begin position="57"/>
        <end position="185"/>
    </location>
</feature>
<evidence type="ECO:0000256" key="1">
    <source>
        <dbReference type="ARBA" id="ARBA00010283"/>
    </source>
</evidence>
<name>A0A6J1WLF6_GALME</name>
<dbReference type="Pfam" id="PF04803">
    <property type="entry name" value="Cor1"/>
    <property type="match status" value="1"/>
</dbReference>
<dbReference type="RefSeq" id="XP_026752205.1">
    <property type="nucleotide sequence ID" value="XM_026896404.3"/>
</dbReference>
<keyword evidence="5" id="KW-1185">Reference proteome</keyword>
<dbReference type="AlphaFoldDB" id="A0A6J1WLF6"/>
<organism evidence="5 6">
    <name type="scientific">Galleria mellonella</name>
    <name type="common">Greater wax moth</name>
    <dbReference type="NCBI Taxonomy" id="7137"/>
    <lineage>
        <taxon>Eukaryota</taxon>
        <taxon>Metazoa</taxon>
        <taxon>Ecdysozoa</taxon>
        <taxon>Arthropoda</taxon>
        <taxon>Hexapoda</taxon>
        <taxon>Insecta</taxon>
        <taxon>Pterygota</taxon>
        <taxon>Neoptera</taxon>
        <taxon>Endopterygota</taxon>
        <taxon>Lepidoptera</taxon>
        <taxon>Glossata</taxon>
        <taxon>Ditrysia</taxon>
        <taxon>Pyraloidea</taxon>
        <taxon>Pyralidae</taxon>
        <taxon>Galleriinae</taxon>
        <taxon>Galleria</taxon>
    </lineage>
</organism>
<keyword evidence="2" id="KW-0175">Coiled coil</keyword>
<evidence type="ECO:0000313" key="5">
    <source>
        <dbReference type="Proteomes" id="UP001652740"/>
    </source>
</evidence>
<dbReference type="PANTHER" id="PTHR19368">
    <property type="entry name" value="XLR/SCP3/FAM9"/>
    <property type="match status" value="1"/>
</dbReference>
<dbReference type="InterPro" id="IPR051443">
    <property type="entry name" value="XLR/SYCP3"/>
</dbReference>
<feature type="region of interest" description="Disordered" evidence="3">
    <location>
        <begin position="22"/>
        <end position="75"/>
    </location>
</feature>
<dbReference type="KEGG" id="gmw:113512501"/>
<sequence length="210" mass="24411">MSNKKVKESKLDAEEDDFLETQFLKDSSKPKEKRIQKRNGSEIVEEEDNFISQYQASAKKRKPKLQSTEGPEESRQKLLHVMSHQLKTRKDSHANLLNNLLDVINQLQVDYNAMKENEQKLEHLTGALMKCIQQAGIAYKQKLKTLKEIHAAFKKESEVMDCDHKSETDKLANELKEDIKKIQRKVIAETKRNGLEALRRSIFQTVENNF</sequence>
<comment type="similarity">
    <text evidence="1">Belongs to the XLR/SYCP3 family.</text>
</comment>
<evidence type="ECO:0000256" key="3">
    <source>
        <dbReference type="SAM" id="MobiDB-lite"/>
    </source>
</evidence>
<gene>
    <name evidence="6" type="primary">LOC113512501</name>
</gene>
<dbReference type="GO" id="GO:0007286">
    <property type="term" value="P:spermatid development"/>
    <property type="evidence" value="ECO:0007669"/>
    <property type="project" value="TreeGrafter"/>
</dbReference>
<evidence type="ECO:0000313" key="6">
    <source>
        <dbReference type="RefSeq" id="XP_026752205.1"/>
    </source>
</evidence>
<dbReference type="GO" id="GO:0051321">
    <property type="term" value="P:meiotic cell cycle"/>
    <property type="evidence" value="ECO:0007669"/>
    <property type="project" value="TreeGrafter"/>
</dbReference>
<dbReference type="OrthoDB" id="10012356at2759"/>
<protein>
    <submittedName>
        <fullName evidence="6">Uncharacterized protein LOC113512501</fullName>
    </submittedName>
</protein>
<evidence type="ECO:0000259" key="4">
    <source>
        <dbReference type="Pfam" id="PF04803"/>
    </source>
</evidence>
<feature type="coiled-coil region" evidence="2">
    <location>
        <begin position="97"/>
        <end position="124"/>
    </location>
</feature>
<dbReference type="GeneID" id="113512501"/>
<dbReference type="InterPro" id="IPR006888">
    <property type="entry name" value="XLR/SYCP3/FAM9_dom"/>
</dbReference>